<dbReference type="Pfam" id="PF03352">
    <property type="entry name" value="Adenine_glyco"/>
    <property type="match status" value="1"/>
</dbReference>
<accession>A0ABY9QZ09</accession>
<dbReference type="EMBL" id="CP133659">
    <property type="protein sequence ID" value="WMW64147.1"/>
    <property type="molecule type" value="Genomic_DNA"/>
</dbReference>
<evidence type="ECO:0000313" key="2">
    <source>
        <dbReference type="Proteomes" id="UP001180616"/>
    </source>
</evidence>
<dbReference type="PANTHER" id="PTHR30037">
    <property type="entry name" value="DNA-3-METHYLADENINE GLYCOSYLASE 1"/>
    <property type="match status" value="1"/>
</dbReference>
<dbReference type="RefSeq" id="WP_309540257.1">
    <property type="nucleotide sequence ID" value="NZ_CP133659.1"/>
</dbReference>
<dbReference type="SUPFAM" id="SSF48150">
    <property type="entry name" value="DNA-glycosylase"/>
    <property type="match status" value="1"/>
</dbReference>
<dbReference type="InterPro" id="IPR005019">
    <property type="entry name" value="Adenine_glyco"/>
</dbReference>
<evidence type="ECO:0000313" key="1">
    <source>
        <dbReference type="EMBL" id="WMW64147.1"/>
    </source>
</evidence>
<name>A0ABY9QZ09_9BACT</name>
<organism evidence="1 2">
    <name type="scientific">Nitratidesulfovibrio liaohensis</name>
    <dbReference type="NCBI Taxonomy" id="2604158"/>
    <lineage>
        <taxon>Bacteria</taxon>
        <taxon>Pseudomonadati</taxon>
        <taxon>Thermodesulfobacteriota</taxon>
        <taxon>Desulfovibrionia</taxon>
        <taxon>Desulfovibrionales</taxon>
        <taxon>Desulfovibrionaceae</taxon>
        <taxon>Nitratidesulfovibrio</taxon>
    </lineage>
</organism>
<protein>
    <submittedName>
        <fullName evidence="1">DNA-3-methyladenine glycosylase I</fullName>
    </submittedName>
</protein>
<gene>
    <name evidence="1" type="ORF">KPS_002134</name>
</gene>
<sequence>MSGTAPEVHTGMVRCPWARAPEEIAYHDTEWGVPVRDDRIHFEFLVLEAAQAGLSWLTILRKREGYRRLFADFDPAVVARYTQADVERLLGDAAIVRNRLKVEAAVHNARLFLDVQARHGSFDAFIWNFVDGRPVCNQWRELGQVPATTPLSDTVSKELKRLGFKFVGSTVIYAHLQATGLVNDHLTSCFRHAEVAAERRGAME</sequence>
<reference evidence="1" key="1">
    <citation type="submission" date="2023-09" db="EMBL/GenBank/DDBJ databases">
        <authorList>
            <consortium name="CW5 consortium"/>
            <person name="Lu C.-W."/>
        </authorList>
    </citation>
    <scope>NUCLEOTIDE SEQUENCE</scope>
    <source>
        <strain evidence="1">KPS</strain>
    </source>
</reference>
<dbReference type="PANTHER" id="PTHR30037:SF4">
    <property type="entry name" value="DNA-3-METHYLADENINE GLYCOSYLASE I"/>
    <property type="match status" value="1"/>
</dbReference>
<keyword evidence="2" id="KW-1185">Reference proteome</keyword>
<dbReference type="Gene3D" id="1.10.340.30">
    <property type="entry name" value="Hypothetical protein, domain 2"/>
    <property type="match status" value="1"/>
</dbReference>
<dbReference type="InterPro" id="IPR011257">
    <property type="entry name" value="DNA_glycosylase"/>
</dbReference>
<dbReference type="InterPro" id="IPR052891">
    <property type="entry name" value="DNA-3mA_glycosylase"/>
</dbReference>
<proteinExistence type="predicted"/>
<dbReference type="Proteomes" id="UP001180616">
    <property type="component" value="Chromosome"/>
</dbReference>